<feature type="domain" description="Histone deacetylase complex subunit SAP30 Sin3 binding" evidence="2">
    <location>
        <begin position="38"/>
        <end position="92"/>
    </location>
</feature>
<feature type="compositionally biased region" description="Polar residues" evidence="1">
    <location>
        <begin position="7"/>
        <end position="17"/>
    </location>
</feature>
<dbReference type="InParanoid" id="A0A078B2Q6"/>
<evidence type="ECO:0000313" key="3">
    <source>
        <dbReference type="EMBL" id="CDW88521.1"/>
    </source>
</evidence>
<dbReference type="AlphaFoldDB" id="A0A078B2Q6"/>
<dbReference type="Proteomes" id="UP000039865">
    <property type="component" value="Unassembled WGS sequence"/>
</dbReference>
<accession>A0A078B2Q6</accession>
<evidence type="ECO:0000256" key="1">
    <source>
        <dbReference type="SAM" id="MobiDB-lite"/>
    </source>
</evidence>
<feature type="region of interest" description="Disordered" evidence="1">
    <location>
        <begin position="1"/>
        <end position="24"/>
    </location>
</feature>
<dbReference type="Gene3D" id="6.10.160.20">
    <property type="match status" value="1"/>
</dbReference>
<protein>
    <recommendedName>
        <fullName evidence="2">Histone deacetylase complex subunit SAP30 Sin3 binding domain-containing protein</fullName>
    </recommendedName>
</protein>
<name>A0A078B2Q6_STYLE</name>
<reference evidence="3 4" key="1">
    <citation type="submission" date="2014-06" db="EMBL/GenBank/DDBJ databases">
        <authorList>
            <person name="Swart Estienne"/>
        </authorList>
    </citation>
    <scope>NUCLEOTIDE SEQUENCE [LARGE SCALE GENOMIC DNA]</scope>
    <source>
        <strain evidence="3 4">130c</strain>
    </source>
</reference>
<dbReference type="Pfam" id="PF13867">
    <property type="entry name" value="SAP30_Sin3_bdg"/>
    <property type="match status" value="1"/>
</dbReference>
<evidence type="ECO:0000259" key="2">
    <source>
        <dbReference type="Pfam" id="PF13867"/>
    </source>
</evidence>
<dbReference type="InterPro" id="IPR025718">
    <property type="entry name" value="SAP30_Sin3-bd"/>
</dbReference>
<gene>
    <name evidence="3" type="primary">Contig1833.g1985</name>
    <name evidence="3" type="ORF">STYLEM_17643</name>
</gene>
<dbReference type="InterPro" id="IPR038291">
    <property type="entry name" value="SAP30_C_sf"/>
</dbReference>
<keyword evidence="4" id="KW-1185">Reference proteome</keyword>
<dbReference type="EMBL" id="CCKQ01016657">
    <property type="protein sequence ID" value="CDW88521.1"/>
    <property type="molecule type" value="Genomic_DNA"/>
</dbReference>
<sequence length="124" mass="14325">MSEQKKANTQVTQSTGPIQKPTIGGVQRKKTNIDFTQLSWGTLRKYQYFFRVKTQDKEGDDLNTREAVESAVVKHFEDLKIDYDKLIYKFLKIKKDEKNDQLYNLRKSQRARASNALGGDTGAY</sequence>
<dbReference type="OrthoDB" id="322016at2759"/>
<evidence type="ECO:0000313" key="4">
    <source>
        <dbReference type="Proteomes" id="UP000039865"/>
    </source>
</evidence>
<proteinExistence type="predicted"/>
<organism evidence="3 4">
    <name type="scientific">Stylonychia lemnae</name>
    <name type="common">Ciliate</name>
    <dbReference type="NCBI Taxonomy" id="5949"/>
    <lineage>
        <taxon>Eukaryota</taxon>
        <taxon>Sar</taxon>
        <taxon>Alveolata</taxon>
        <taxon>Ciliophora</taxon>
        <taxon>Intramacronucleata</taxon>
        <taxon>Spirotrichea</taxon>
        <taxon>Stichotrichia</taxon>
        <taxon>Sporadotrichida</taxon>
        <taxon>Oxytrichidae</taxon>
        <taxon>Stylonychinae</taxon>
        <taxon>Stylonychia</taxon>
    </lineage>
</organism>